<reference evidence="1 2" key="1">
    <citation type="journal article" date="2017" name="Genome Biol. Evol.">
        <title>Phytophthora megakarya and P. palmivora, closely related causal agents of cacao black pod rot, underwent increases in genome sizes and gene numbers by different mechanisms.</title>
        <authorList>
            <person name="Ali S.S."/>
            <person name="Shao J."/>
            <person name="Lary D.J."/>
            <person name="Kronmiller B."/>
            <person name="Shen D."/>
            <person name="Strem M.D."/>
            <person name="Amoako-Attah I."/>
            <person name="Akrofi A.Y."/>
            <person name="Begoude B.A."/>
            <person name="Ten Hoopen G.M."/>
            <person name="Coulibaly K."/>
            <person name="Kebe B.I."/>
            <person name="Melnick R.L."/>
            <person name="Guiltinan M.J."/>
            <person name="Tyler B.M."/>
            <person name="Meinhardt L.W."/>
            <person name="Bailey B.A."/>
        </authorList>
    </citation>
    <scope>NUCLEOTIDE SEQUENCE [LARGE SCALE GENOMIC DNA]</scope>
    <source>
        <strain evidence="2">sbr112.9</strain>
    </source>
</reference>
<proteinExistence type="predicted"/>
<dbReference type="OrthoDB" id="10439510at2759"/>
<accession>A0A2P4YPX5</accession>
<protein>
    <submittedName>
        <fullName evidence="1">Uncharacterized protein</fullName>
    </submittedName>
</protein>
<sequence length="135" mass="15321">MEPLNVLGRFSLSLSFCLKLLDFLFHGRHFLFPARVDFGGPARTLRIRFGFSLLPTLSITGVQALTLETYSLHDTLGRTLSFGRTMSLVRFRILHTPLRISPGNFCMYQAIREFLDLATRVQVTLFPESLSLQGI</sequence>
<dbReference type="AlphaFoldDB" id="A0A2P4YPX5"/>
<dbReference type="EMBL" id="NCKW01000939">
    <property type="protein sequence ID" value="POM79857.1"/>
    <property type="molecule type" value="Genomic_DNA"/>
</dbReference>
<comment type="caution">
    <text evidence="1">The sequence shown here is derived from an EMBL/GenBank/DDBJ whole genome shotgun (WGS) entry which is preliminary data.</text>
</comment>
<name>A0A2P4YPX5_9STRA</name>
<gene>
    <name evidence="1" type="ORF">PHPALM_2378</name>
</gene>
<evidence type="ECO:0000313" key="2">
    <source>
        <dbReference type="Proteomes" id="UP000237271"/>
    </source>
</evidence>
<organism evidence="1 2">
    <name type="scientific">Phytophthora palmivora</name>
    <dbReference type="NCBI Taxonomy" id="4796"/>
    <lineage>
        <taxon>Eukaryota</taxon>
        <taxon>Sar</taxon>
        <taxon>Stramenopiles</taxon>
        <taxon>Oomycota</taxon>
        <taxon>Peronosporomycetes</taxon>
        <taxon>Peronosporales</taxon>
        <taxon>Peronosporaceae</taxon>
        <taxon>Phytophthora</taxon>
    </lineage>
</organism>
<keyword evidence="2" id="KW-1185">Reference proteome</keyword>
<evidence type="ECO:0000313" key="1">
    <source>
        <dbReference type="EMBL" id="POM79857.1"/>
    </source>
</evidence>
<dbReference type="Proteomes" id="UP000237271">
    <property type="component" value="Unassembled WGS sequence"/>
</dbReference>